<dbReference type="InterPro" id="IPR034154">
    <property type="entry name" value="TOPRIM_DnaG/twinkle"/>
</dbReference>
<evidence type="ECO:0000259" key="1">
    <source>
        <dbReference type="PROSITE" id="PS51199"/>
    </source>
</evidence>
<name>A0A0F9K520_9ZZZZ</name>
<dbReference type="Gene3D" id="3.90.580.10">
    <property type="entry name" value="Zinc finger, CHC2-type domain"/>
    <property type="match status" value="1"/>
</dbReference>
<dbReference type="Gene3D" id="3.40.1360.10">
    <property type="match status" value="1"/>
</dbReference>
<dbReference type="InterPro" id="IPR007694">
    <property type="entry name" value="DNA_helicase_DnaB-like_C"/>
</dbReference>
<proteinExistence type="predicted"/>
<evidence type="ECO:0000313" key="2">
    <source>
        <dbReference type="EMBL" id="KKM17173.1"/>
    </source>
</evidence>
<comment type="caution">
    <text evidence="2">The sequence shown here is derived from an EMBL/GenBank/DDBJ whole genome shotgun (WGS) entry which is preliminary data.</text>
</comment>
<dbReference type="SUPFAM" id="SSF52540">
    <property type="entry name" value="P-loop containing nucleoside triphosphate hydrolases"/>
    <property type="match status" value="1"/>
</dbReference>
<protein>
    <recommendedName>
        <fullName evidence="1">SF4 helicase domain-containing protein</fullName>
    </recommendedName>
</protein>
<organism evidence="2">
    <name type="scientific">marine sediment metagenome</name>
    <dbReference type="NCBI Taxonomy" id="412755"/>
    <lineage>
        <taxon>unclassified sequences</taxon>
        <taxon>metagenomes</taxon>
        <taxon>ecological metagenomes</taxon>
    </lineage>
</organism>
<dbReference type="PANTHER" id="PTHR12873:SF0">
    <property type="entry name" value="TWINKLE MTDNA HELICASE"/>
    <property type="match status" value="1"/>
</dbReference>
<reference evidence="2" key="1">
    <citation type="journal article" date="2015" name="Nature">
        <title>Complex archaea that bridge the gap between prokaryotes and eukaryotes.</title>
        <authorList>
            <person name="Spang A."/>
            <person name="Saw J.H."/>
            <person name="Jorgensen S.L."/>
            <person name="Zaremba-Niedzwiedzka K."/>
            <person name="Martijn J."/>
            <person name="Lind A.E."/>
            <person name="van Eijk R."/>
            <person name="Schleper C."/>
            <person name="Guy L."/>
            <person name="Ettema T.J."/>
        </authorList>
    </citation>
    <scope>NUCLEOTIDE SEQUENCE</scope>
</reference>
<dbReference type="SUPFAM" id="SSF56731">
    <property type="entry name" value="DNA primase core"/>
    <property type="match status" value="1"/>
</dbReference>
<dbReference type="GO" id="GO:0005524">
    <property type="term" value="F:ATP binding"/>
    <property type="evidence" value="ECO:0007669"/>
    <property type="project" value="InterPro"/>
</dbReference>
<accession>A0A0F9K520</accession>
<dbReference type="InterPro" id="IPR036977">
    <property type="entry name" value="DNA_primase_Znf_CHC2"/>
</dbReference>
<dbReference type="GO" id="GO:0003697">
    <property type="term" value="F:single-stranded DNA binding"/>
    <property type="evidence" value="ECO:0007669"/>
    <property type="project" value="InterPro"/>
</dbReference>
<dbReference type="SUPFAM" id="SSF57783">
    <property type="entry name" value="Zinc beta-ribbon"/>
    <property type="match status" value="1"/>
</dbReference>
<dbReference type="PROSITE" id="PS51199">
    <property type="entry name" value="SF4_HELICASE"/>
    <property type="match status" value="1"/>
</dbReference>
<dbReference type="GO" id="GO:0008270">
    <property type="term" value="F:zinc ion binding"/>
    <property type="evidence" value="ECO:0007669"/>
    <property type="project" value="InterPro"/>
</dbReference>
<sequence>MTVREYLLRKGYDWKEVQRQTGPQAVMNCPFHEDRDKKFAINLDGGAFQCYAQNKCGVKGSWYDFQRLLNDVPVSLQDGIQRIQKKKQDWICPTVHAANPGPGAMEYFRQQEITTDTIRKFKIGTTKDGKAIMFPYYKDGVLTGVKYRGIADKKMWTEKDQEPVLFNRDNISGGELTIAEGEKDCMTLVQLGIEAVSIPSGVNDTRWIENEWDWLDRFRKIYLVMDSDKAGRVAAEDLARRLGRWRCYNVVLDVKDPNEYLKKNKETAGHIIDFFNIAETFIPDNLINISELADDVVQLFKTPEMLQGIPTPFYGLNKLIRGWRAEELTVWSGQNSAGKSTMLNQVMLDLANRGERSCIASMEMPLYRLGRWLVLQMAGREDPSEEEIREKLGGLGFSVWAVTNTYSISIEALIDVFSFAVRRYDVRHIFVDSLMKIRMPYAEELRAQKQVVTQLVDFAKEYKCHVHLVAHPRKGARDNTELFKVDISGTADITNLAHNVIALVRMPQEKKEQRENAGKTVYETLLVVRKNREWGDEGPVKLNFNSATKLFTEMREEL</sequence>
<dbReference type="AlphaFoldDB" id="A0A0F9K520"/>
<dbReference type="Gene3D" id="3.40.50.300">
    <property type="entry name" value="P-loop containing nucleotide triphosphate hydrolases"/>
    <property type="match status" value="1"/>
</dbReference>
<dbReference type="InterPro" id="IPR027417">
    <property type="entry name" value="P-loop_NTPase"/>
</dbReference>
<feature type="domain" description="SF4 helicase" evidence="1">
    <location>
        <begin position="302"/>
        <end position="558"/>
    </location>
</feature>
<gene>
    <name evidence="2" type="ORF">LCGC14_1678460</name>
</gene>
<dbReference type="EMBL" id="LAZR01014514">
    <property type="protein sequence ID" value="KKM17173.1"/>
    <property type="molecule type" value="Genomic_DNA"/>
</dbReference>
<dbReference type="CDD" id="cd01029">
    <property type="entry name" value="TOPRIM_primases"/>
    <property type="match status" value="1"/>
</dbReference>
<dbReference type="GO" id="GO:0006260">
    <property type="term" value="P:DNA replication"/>
    <property type="evidence" value="ECO:0007669"/>
    <property type="project" value="InterPro"/>
</dbReference>
<dbReference type="Pfam" id="PF13155">
    <property type="entry name" value="Toprim_2"/>
    <property type="match status" value="1"/>
</dbReference>
<dbReference type="PANTHER" id="PTHR12873">
    <property type="entry name" value="T7-LIKE MITOCHONDRIAL DNA HELICASE"/>
    <property type="match status" value="1"/>
</dbReference>
<dbReference type="InterPro" id="IPR027032">
    <property type="entry name" value="Twinkle-like"/>
</dbReference>
<dbReference type="GO" id="GO:0043139">
    <property type="term" value="F:5'-3' DNA helicase activity"/>
    <property type="evidence" value="ECO:0007669"/>
    <property type="project" value="InterPro"/>
</dbReference>
<dbReference type="Pfam" id="PF13481">
    <property type="entry name" value="AAA_25"/>
    <property type="match status" value="1"/>
</dbReference>